<dbReference type="InterPro" id="IPR001217">
    <property type="entry name" value="STAT"/>
</dbReference>
<dbReference type="AlphaFoldDB" id="B3RMD5"/>
<reference evidence="4 5" key="1">
    <citation type="journal article" date="2008" name="Nature">
        <title>The Trichoplax genome and the nature of placozoans.</title>
        <authorList>
            <person name="Srivastava M."/>
            <person name="Begovic E."/>
            <person name="Chapman J."/>
            <person name="Putnam N.H."/>
            <person name="Hellsten U."/>
            <person name="Kawashima T."/>
            <person name="Kuo A."/>
            <person name="Mitros T."/>
            <person name="Salamov A."/>
            <person name="Carpenter M.L."/>
            <person name="Signorovitch A.Y."/>
            <person name="Moreno M.A."/>
            <person name="Kamm K."/>
            <person name="Grimwood J."/>
            <person name="Schmutz J."/>
            <person name="Shapiro H."/>
            <person name="Grigoriev I.V."/>
            <person name="Buss L.W."/>
            <person name="Schierwater B."/>
            <person name="Dellaporta S.L."/>
            <person name="Rokhsar D.S."/>
        </authorList>
    </citation>
    <scope>NUCLEOTIDE SEQUENCE [LARGE SCALE GENOMIC DNA]</scope>
    <source>
        <strain evidence="4 5">Grell-BS-1999</strain>
    </source>
</reference>
<dbReference type="SUPFAM" id="SSF55550">
    <property type="entry name" value="SH2 domain"/>
    <property type="match status" value="1"/>
</dbReference>
<dbReference type="PhylomeDB" id="B3RMD5"/>
<dbReference type="EMBL" id="DS985242">
    <property type="protein sequence ID" value="EDV28346.1"/>
    <property type="molecule type" value="Genomic_DNA"/>
</dbReference>
<dbReference type="STRING" id="10228.B3RMD5"/>
<dbReference type="InParanoid" id="B3RMD5"/>
<evidence type="ECO:0000313" key="4">
    <source>
        <dbReference type="EMBL" id="EDV28346.1"/>
    </source>
</evidence>
<dbReference type="eggNOG" id="KOG3667">
    <property type="taxonomic scope" value="Eukaryota"/>
</dbReference>
<comment type="similarity">
    <text evidence="1">Belongs to the transcription factor STAT family.</text>
</comment>
<feature type="domain" description="Signal transducer and activator of transcription linker" evidence="3">
    <location>
        <begin position="94"/>
        <end position="149"/>
    </location>
</feature>
<dbReference type="KEGG" id="tad:TRIADDRAFT_53910"/>
<dbReference type="Pfam" id="PF21354">
    <property type="entry name" value="STAT_linker"/>
    <property type="match status" value="1"/>
</dbReference>
<sequence length="283" mass="32973">MSDASKCYDLFCFEARARLHNTERVYSRGEYVTDYRYQLEFSLASADPNAFKFTCRTIPFFIRTGNAQCWKALCTLAWDYFFMGDVDETKIENFPIHQKASWDEIECMLQSNFRDRLGRELTSENIQYLRHLIMQGNRNGGSISWDDFHYGFRIGNSKHTVGEWIFACLETLAKPENSLKELWRSGHIIGFICKNEANRILDNELKGVCLVRFSEQKPGAITIPYTNSYTYIQDLPKFCILAILMCMDWINIDMSPGLQRGQTVMKMIVHFFELSGEKRLDAI</sequence>
<dbReference type="GeneID" id="6751395"/>
<dbReference type="InterPro" id="IPR036860">
    <property type="entry name" value="SH2_dom_sf"/>
</dbReference>
<dbReference type="RefSeq" id="XP_002110180.1">
    <property type="nucleotide sequence ID" value="XM_002110144.1"/>
</dbReference>
<evidence type="ECO:0000259" key="3">
    <source>
        <dbReference type="Pfam" id="PF21354"/>
    </source>
</evidence>
<dbReference type="Gene3D" id="3.30.505.10">
    <property type="entry name" value="SH2 domain"/>
    <property type="match status" value="1"/>
</dbReference>
<evidence type="ECO:0000256" key="1">
    <source>
        <dbReference type="ARBA" id="ARBA00005586"/>
    </source>
</evidence>
<dbReference type="SUPFAM" id="SSF49417">
    <property type="entry name" value="p53-like transcription factors"/>
    <property type="match status" value="1"/>
</dbReference>
<evidence type="ECO:0000256" key="2">
    <source>
        <dbReference type="ARBA" id="ARBA00022999"/>
    </source>
</evidence>
<accession>B3RMD5</accession>
<dbReference type="CTD" id="6751395"/>
<dbReference type="HOGENOM" id="CLU_984582_0_0_1"/>
<dbReference type="InterPro" id="IPR048988">
    <property type="entry name" value="STAT_linker"/>
</dbReference>
<dbReference type="Proteomes" id="UP000009022">
    <property type="component" value="Unassembled WGS sequence"/>
</dbReference>
<organism evidence="4 5">
    <name type="scientific">Trichoplax adhaerens</name>
    <name type="common">Trichoplax reptans</name>
    <dbReference type="NCBI Taxonomy" id="10228"/>
    <lineage>
        <taxon>Eukaryota</taxon>
        <taxon>Metazoa</taxon>
        <taxon>Placozoa</taxon>
        <taxon>Uniplacotomia</taxon>
        <taxon>Trichoplacea</taxon>
        <taxon>Trichoplacidae</taxon>
        <taxon>Trichoplax</taxon>
    </lineage>
</organism>
<name>B3RMD5_TRIAD</name>
<protein>
    <recommendedName>
        <fullName evidence="3">Signal transducer and activator of transcription linker domain-containing protein</fullName>
    </recommendedName>
</protein>
<dbReference type="PANTHER" id="PTHR11801">
    <property type="entry name" value="SIGNAL TRANSDUCER AND ACTIVATOR OF TRANSCRIPTION"/>
    <property type="match status" value="1"/>
</dbReference>
<dbReference type="GO" id="GO:0007165">
    <property type="term" value="P:signal transduction"/>
    <property type="evidence" value="ECO:0007669"/>
    <property type="project" value="InterPro"/>
</dbReference>
<proteinExistence type="inferred from homology"/>
<dbReference type="InterPro" id="IPR008967">
    <property type="entry name" value="p53-like_TF_DNA-bd_sf"/>
</dbReference>
<gene>
    <name evidence="4" type="ORF">TRIADDRAFT_53910</name>
</gene>
<dbReference type="Gene3D" id="1.10.238.10">
    <property type="entry name" value="EF-hand"/>
    <property type="match status" value="1"/>
</dbReference>
<evidence type="ECO:0000313" key="5">
    <source>
        <dbReference type="Proteomes" id="UP000009022"/>
    </source>
</evidence>
<dbReference type="OrthoDB" id="19300at2759"/>
<dbReference type="GO" id="GO:0003700">
    <property type="term" value="F:DNA-binding transcription factor activity"/>
    <property type="evidence" value="ECO:0007669"/>
    <property type="project" value="InterPro"/>
</dbReference>
<keyword evidence="2" id="KW-0727">SH2 domain</keyword>
<keyword evidence="5" id="KW-1185">Reference proteome</keyword>